<dbReference type="PANTHER" id="PTHR43342:SF2">
    <property type="entry name" value="POTENTIAL NAD-REDUCING HYDROGENASE SUBUNIT"/>
    <property type="match status" value="1"/>
</dbReference>
<dbReference type="Pfam" id="PF01257">
    <property type="entry name" value="2Fe-2S_thioredx"/>
    <property type="match status" value="1"/>
</dbReference>
<dbReference type="GeneID" id="72463234"/>
<accession>A0A174NC13</accession>
<evidence type="ECO:0000313" key="8">
    <source>
        <dbReference type="EMBL" id="CUP43980.1"/>
    </source>
</evidence>
<keyword evidence="5 7" id="KW-0411">Iron-sulfur</keyword>
<dbReference type="InterPro" id="IPR041921">
    <property type="entry name" value="NuoE_N"/>
</dbReference>
<dbReference type="InterPro" id="IPR028431">
    <property type="entry name" value="NADP_DH_HndA-like"/>
</dbReference>
<dbReference type="Gene3D" id="3.40.30.10">
    <property type="entry name" value="Glutaredoxin"/>
    <property type="match status" value="1"/>
</dbReference>
<dbReference type="InterPro" id="IPR036249">
    <property type="entry name" value="Thioredoxin-like_sf"/>
</dbReference>
<dbReference type="CDD" id="cd03064">
    <property type="entry name" value="TRX_Fd_NuoE"/>
    <property type="match status" value="1"/>
</dbReference>
<dbReference type="PIRSF" id="PIRSF000216">
    <property type="entry name" value="NADH_DH_24kDa"/>
    <property type="match status" value="1"/>
</dbReference>
<reference evidence="8 11" key="1">
    <citation type="submission" date="2015-09" db="EMBL/GenBank/DDBJ databases">
        <authorList>
            <consortium name="Pathogen Informatics"/>
        </authorList>
    </citation>
    <scope>NUCLEOTIDE SEQUENCE [LARGE SCALE GENOMIC DNA]</scope>
    <source>
        <strain evidence="8 11">2789STDY5834939</strain>
    </source>
</reference>
<evidence type="ECO:0000256" key="4">
    <source>
        <dbReference type="ARBA" id="ARBA00023004"/>
    </source>
</evidence>
<keyword evidence="2 7" id="KW-0001">2Fe-2S</keyword>
<feature type="binding site" evidence="7">
    <location>
        <position position="131"/>
    </location>
    <ligand>
        <name>[2Fe-2S] cluster</name>
        <dbReference type="ChEBI" id="CHEBI:190135"/>
    </ligand>
</feature>
<protein>
    <submittedName>
        <fullName evidence="9">NAD(P)H-dependent oxidoreductase subunit E</fullName>
    </submittedName>
    <submittedName>
        <fullName evidence="8">NADH-quinone oxidoreductase subunit 2</fullName>
        <ecNumber evidence="8">1.6.5.11</ecNumber>
    </submittedName>
</protein>
<evidence type="ECO:0000256" key="5">
    <source>
        <dbReference type="ARBA" id="ARBA00023014"/>
    </source>
</evidence>
<dbReference type="OrthoDB" id="9807941at2"/>
<dbReference type="Proteomes" id="UP000095765">
    <property type="component" value="Unassembled WGS sequence"/>
</dbReference>
<evidence type="ECO:0000256" key="3">
    <source>
        <dbReference type="ARBA" id="ARBA00022723"/>
    </source>
</evidence>
<keyword evidence="3 7" id="KW-0479">Metal-binding</keyword>
<comment type="cofactor">
    <cofactor evidence="7">
        <name>[2Fe-2S] cluster</name>
        <dbReference type="ChEBI" id="CHEBI:190135"/>
    </cofactor>
    <text evidence="7">Binds 1 [2Fe-2S] cluster.</text>
</comment>
<dbReference type="EMBL" id="CZBE01000004">
    <property type="protein sequence ID" value="CUP43980.1"/>
    <property type="molecule type" value="Genomic_DNA"/>
</dbReference>
<dbReference type="Proteomes" id="UP000260828">
    <property type="component" value="Unassembled WGS sequence"/>
</dbReference>
<gene>
    <name evidence="8" type="primary">nqo2</name>
    <name evidence="9" type="ORF">B5F11_13555</name>
    <name evidence="10" type="ORF">DXC40_07190</name>
    <name evidence="8" type="ORF">ERS852551_00808</name>
</gene>
<dbReference type="GO" id="GO:0046872">
    <property type="term" value="F:metal ion binding"/>
    <property type="evidence" value="ECO:0007669"/>
    <property type="project" value="UniProtKB-KW"/>
</dbReference>
<dbReference type="RefSeq" id="WP_006876824.1">
    <property type="nucleotide sequence ID" value="NZ_CABIWA010000004.1"/>
</dbReference>
<reference evidence="10 13" key="4">
    <citation type="submission" date="2018-08" db="EMBL/GenBank/DDBJ databases">
        <title>A genome reference for cultivated species of the human gut microbiota.</title>
        <authorList>
            <person name="Zou Y."/>
            <person name="Xue W."/>
            <person name="Luo G."/>
        </authorList>
    </citation>
    <scope>NUCLEOTIDE SEQUENCE [LARGE SCALE GENOMIC DNA]</scope>
    <source>
        <strain evidence="10 13">TF05-12AC</strain>
    </source>
</reference>
<evidence type="ECO:0000256" key="1">
    <source>
        <dbReference type="ARBA" id="ARBA00010643"/>
    </source>
</evidence>
<dbReference type="PANTHER" id="PTHR43342">
    <property type="entry name" value="NADH-QUINONE OXIDOREDUCTASE, E SUBUNIT"/>
    <property type="match status" value="1"/>
</dbReference>
<dbReference type="Proteomes" id="UP000196386">
    <property type="component" value="Unassembled WGS sequence"/>
</dbReference>
<evidence type="ECO:0000313" key="13">
    <source>
        <dbReference type="Proteomes" id="UP000260828"/>
    </source>
</evidence>
<dbReference type="EMBL" id="QVME01000003">
    <property type="protein sequence ID" value="RGE68131.1"/>
    <property type="molecule type" value="Genomic_DNA"/>
</dbReference>
<organism evidence="8 11">
    <name type="scientific">Anaerotruncus colihominis</name>
    <dbReference type="NCBI Taxonomy" id="169435"/>
    <lineage>
        <taxon>Bacteria</taxon>
        <taxon>Bacillati</taxon>
        <taxon>Bacillota</taxon>
        <taxon>Clostridia</taxon>
        <taxon>Eubacteriales</taxon>
        <taxon>Oscillospiraceae</taxon>
        <taxon>Anaerotruncus</taxon>
    </lineage>
</organism>
<feature type="binding site" evidence="7">
    <location>
        <position position="95"/>
    </location>
    <ligand>
        <name>[2Fe-2S] cluster</name>
        <dbReference type="ChEBI" id="CHEBI:190135"/>
    </ligand>
</feature>
<comment type="cofactor">
    <cofactor evidence="6">
        <name>[2Fe-2S] cluster</name>
        <dbReference type="ChEBI" id="CHEBI:190135"/>
    </cofactor>
</comment>
<dbReference type="Gene3D" id="1.10.10.1590">
    <property type="entry name" value="NADH-quinone oxidoreductase subunit E"/>
    <property type="match status" value="1"/>
</dbReference>
<feature type="binding site" evidence="7">
    <location>
        <position position="135"/>
    </location>
    <ligand>
        <name>[2Fe-2S] cluster</name>
        <dbReference type="ChEBI" id="CHEBI:190135"/>
    </ligand>
</feature>
<evidence type="ECO:0000313" key="9">
    <source>
        <dbReference type="EMBL" id="OUP68420.1"/>
    </source>
</evidence>
<evidence type="ECO:0000256" key="7">
    <source>
        <dbReference type="PIRSR" id="PIRSR000216-1"/>
    </source>
</evidence>
<name>A0A174NC13_9FIRM</name>
<dbReference type="GO" id="GO:0051537">
    <property type="term" value="F:2 iron, 2 sulfur cluster binding"/>
    <property type="evidence" value="ECO:0007669"/>
    <property type="project" value="UniProtKB-KW"/>
</dbReference>
<dbReference type="GO" id="GO:0016491">
    <property type="term" value="F:oxidoreductase activity"/>
    <property type="evidence" value="ECO:0007669"/>
    <property type="project" value="UniProtKB-KW"/>
</dbReference>
<sequence length="164" mass="17795">MANTKTVVPFTGTAEQEAKLREVIAAHKGQKGALMPVLQGAQEIYGYLPIEVQKMISDGLDIPLEEIYGVATFYSQFTLNPKGQYKISVCLGTACYVKGAGDIFNRLQEKLGIESGMCTPDGKFSLDACRCIGACGLAPVMTINDEVYGRLTVDDVDTILAKYR</sequence>
<dbReference type="InterPro" id="IPR002023">
    <property type="entry name" value="NuoE-like"/>
</dbReference>
<comment type="similarity">
    <text evidence="1">Belongs to the complex I 24 kDa subunit family.</text>
</comment>
<evidence type="ECO:0000313" key="11">
    <source>
        <dbReference type="Proteomes" id="UP000095765"/>
    </source>
</evidence>
<evidence type="ECO:0000313" key="10">
    <source>
        <dbReference type="EMBL" id="RGE68131.1"/>
    </source>
</evidence>
<dbReference type="EC" id="1.6.5.11" evidence="8"/>
<keyword evidence="8" id="KW-0560">Oxidoreductase</keyword>
<feature type="binding site" evidence="7">
    <location>
        <position position="90"/>
    </location>
    <ligand>
        <name>[2Fe-2S] cluster</name>
        <dbReference type="ChEBI" id="CHEBI:190135"/>
    </ligand>
</feature>
<dbReference type="InterPro" id="IPR042128">
    <property type="entry name" value="NuoE_dom"/>
</dbReference>
<dbReference type="EMBL" id="NFKP01000018">
    <property type="protein sequence ID" value="OUP68420.1"/>
    <property type="molecule type" value="Genomic_DNA"/>
</dbReference>
<evidence type="ECO:0000313" key="12">
    <source>
        <dbReference type="Proteomes" id="UP000196386"/>
    </source>
</evidence>
<proteinExistence type="inferred from homology"/>
<dbReference type="AlphaFoldDB" id="A0A174NC13"/>
<dbReference type="FunFam" id="3.40.30.10:FF:000015">
    <property type="entry name" value="NADH-quinone oxidoreductase subunit E"/>
    <property type="match status" value="1"/>
</dbReference>
<reference evidence="12" key="2">
    <citation type="submission" date="2017-04" db="EMBL/GenBank/DDBJ databases">
        <title>Function of individual gut microbiota members based on whole genome sequencing of pure cultures obtained from chicken caecum.</title>
        <authorList>
            <person name="Medvecky M."/>
            <person name="Cejkova D."/>
            <person name="Polansky O."/>
            <person name="Karasova D."/>
            <person name="Kubasova T."/>
            <person name="Cizek A."/>
            <person name="Rychlik I."/>
        </authorList>
    </citation>
    <scope>NUCLEOTIDE SEQUENCE [LARGE SCALE GENOMIC DNA]</scope>
    <source>
        <strain evidence="12">An175</strain>
    </source>
</reference>
<evidence type="ECO:0000256" key="2">
    <source>
        <dbReference type="ARBA" id="ARBA00022714"/>
    </source>
</evidence>
<dbReference type="SUPFAM" id="SSF52833">
    <property type="entry name" value="Thioredoxin-like"/>
    <property type="match status" value="1"/>
</dbReference>
<keyword evidence="4 7" id="KW-0408">Iron</keyword>
<reference evidence="9" key="3">
    <citation type="journal article" date="2018" name="BMC Genomics">
        <title>Whole genome sequencing and function prediction of 133 gut anaerobes isolated from chicken caecum in pure cultures.</title>
        <authorList>
            <person name="Medvecky M."/>
            <person name="Cejkova D."/>
            <person name="Polansky O."/>
            <person name="Karasova D."/>
            <person name="Kubasova T."/>
            <person name="Cizek A."/>
            <person name="Rychlik I."/>
        </authorList>
    </citation>
    <scope>NUCLEOTIDE SEQUENCE</scope>
    <source>
        <strain evidence="9">An175</strain>
    </source>
</reference>
<evidence type="ECO:0000256" key="6">
    <source>
        <dbReference type="ARBA" id="ARBA00034078"/>
    </source>
</evidence>